<name>A0A974NEU6_9GAMM</name>
<protein>
    <submittedName>
        <fullName evidence="2">Uncharacterized protein</fullName>
    </submittedName>
</protein>
<reference evidence="2 3" key="1">
    <citation type="submission" date="2021-01" db="EMBL/GenBank/DDBJ databases">
        <title>Entomomonas sp. F2A isolated from a house cricket (Acheta domesticus).</title>
        <authorList>
            <person name="Spergser J."/>
            <person name="Busse H.-J."/>
        </authorList>
    </citation>
    <scope>NUCLEOTIDE SEQUENCE [LARGE SCALE GENOMIC DNA]</scope>
    <source>
        <strain evidence="2 3">F2A</strain>
    </source>
</reference>
<feature type="chain" id="PRO_5037585979" evidence="1">
    <location>
        <begin position="20"/>
        <end position="132"/>
    </location>
</feature>
<dbReference type="KEGG" id="eaz:JHT90_14075"/>
<accession>A0A974NEU6</accession>
<keyword evidence="3" id="KW-1185">Reference proteome</keyword>
<dbReference type="AlphaFoldDB" id="A0A974NEU6"/>
<feature type="signal peptide" evidence="1">
    <location>
        <begin position="1"/>
        <end position="19"/>
    </location>
</feature>
<dbReference type="EMBL" id="CP067393">
    <property type="protein sequence ID" value="QQP85481.1"/>
    <property type="molecule type" value="Genomic_DNA"/>
</dbReference>
<sequence>MTKKLVTLLFSLFIPIVYADVTYSLSNKTSTPHSAKQNKEQTQTTDLTQQLLSPLELPITKSPLQNNKQRNIGASNKEFPKAENSVGGVLPDLFNGAAGQERFGIRGDVIKSVNLKERGDIDGANIQFIFRK</sequence>
<evidence type="ECO:0000313" key="2">
    <source>
        <dbReference type="EMBL" id="QQP85481.1"/>
    </source>
</evidence>
<keyword evidence="1" id="KW-0732">Signal</keyword>
<proteinExistence type="predicted"/>
<evidence type="ECO:0000313" key="3">
    <source>
        <dbReference type="Proteomes" id="UP000595278"/>
    </source>
</evidence>
<organism evidence="2 3">
    <name type="scientific">Entomomonas asaccharolytica</name>
    <dbReference type="NCBI Taxonomy" id="2785331"/>
    <lineage>
        <taxon>Bacteria</taxon>
        <taxon>Pseudomonadati</taxon>
        <taxon>Pseudomonadota</taxon>
        <taxon>Gammaproteobacteria</taxon>
        <taxon>Pseudomonadales</taxon>
        <taxon>Pseudomonadaceae</taxon>
        <taxon>Entomomonas</taxon>
    </lineage>
</organism>
<evidence type="ECO:0000256" key="1">
    <source>
        <dbReference type="SAM" id="SignalP"/>
    </source>
</evidence>
<dbReference type="RefSeq" id="WP_201092132.1">
    <property type="nucleotide sequence ID" value="NZ_CP067393.1"/>
</dbReference>
<gene>
    <name evidence="2" type="ORF">JHT90_14075</name>
</gene>
<dbReference type="Proteomes" id="UP000595278">
    <property type="component" value="Chromosome"/>
</dbReference>